<dbReference type="InterPro" id="IPR009164">
    <property type="entry name" value="FBPtase_class3"/>
</dbReference>
<dbReference type="HAMAP" id="MF_01854">
    <property type="entry name" value="FBPase_class3"/>
    <property type="match status" value="1"/>
</dbReference>
<accession>A0ABQ5KXR4</accession>
<protein>
    <submittedName>
        <fullName evidence="4">Fructose-1,6-bisphosphatase class 3</fullName>
    </submittedName>
</protein>
<keyword evidence="5" id="KW-1185">Reference proteome</keyword>
<evidence type="ECO:0000313" key="4">
    <source>
        <dbReference type="EMBL" id="GKT36816.1"/>
    </source>
</evidence>
<dbReference type="EMBL" id="BQXS01011307">
    <property type="protein sequence ID" value="GKT36816.1"/>
    <property type="molecule type" value="Genomic_DNA"/>
</dbReference>
<keyword evidence="3" id="KW-0119">Carbohydrate metabolism</keyword>
<dbReference type="SUPFAM" id="SSF56300">
    <property type="entry name" value="Metallo-dependent phosphatases"/>
    <property type="match status" value="1"/>
</dbReference>
<name>A0ABQ5KXR4_9EUKA</name>
<keyword evidence="2" id="KW-0464">Manganese</keyword>
<evidence type="ECO:0000256" key="1">
    <source>
        <dbReference type="ARBA" id="ARBA00022801"/>
    </source>
</evidence>
<dbReference type="InterPro" id="IPR029052">
    <property type="entry name" value="Metallo-depent_PP-like"/>
</dbReference>
<organism evidence="4 5">
    <name type="scientific">Aduncisulcus paluster</name>
    <dbReference type="NCBI Taxonomy" id="2918883"/>
    <lineage>
        <taxon>Eukaryota</taxon>
        <taxon>Metamonada</taxon>
        <taxon>Carpediemonas-like organisms</taxon>
        <taxon>Aduncisulcus</taxon>
    </lineage>
</organism>
<dbReference type="Proteomes" id="UP001057375">
    <property type="component" value="Unassembled WGS sequence"/>
</dbReference>
<reference evidence="4" key="1">
    <citation type="submission" date="2022-03" db="EMBL/GenBank/DDBJ databases">
        <title>Draft genome sequence of Aduncisulcus paluster, a free-living microaerophilic Fornicata.</title>
        <authorList>
            <person name="Yuyama I."/>
            <person name="Kume K."/>
            <person name="Tamura T."/>
            <person name="Inagaki Y."/>
            <person name="Hashimoto T."/>
        </authorList>
    </citation>
    <scope>NUCLEOTIDE SEQUENCE</scope>
    <source>
        <strain evidence="4">NY0171</strain>
    </source>
</reference>
<evidence type="ECO:0000256" key="2">
    <source>
        <dbReference type="ARBA" id="ARBA00023211"/>
    </source>
</evidence>
<dbReference type="Pfam" id="PF06874">
    <property type="entry name" value="FBPase_2"/>
    <property type="match status" value="3"/>
</dbReference>
<evidence type="ECO:0000256" key="3">
    <source>
        <dbReference type="ARBA" id="ARBA00023277"/>
    </source>
</evidence>
<comment type="caution">
    <text evidence="4">The sequence shown here is derived from an EMBL/GenBank/DDBJ whole genome shotgun (WGS) entry which is preliminary data.</text>
</comment>
<keyword evidence="1" id="KW-0378">Hydrolase</keyword>
<sequence>MSCKKVGFSDTETIRLKDHLKSLRYQFPNEELAATELINLSAILSLPKSTEQYISDIHGEFEAFDHLLRSGSGNVRKKIDKAFSFTMPRTQRDALATLIYYPGEKLPSLLASIVLEDDRRELLCTLIYQLVLVTRLMGTKYTRSKVYKMMPDRFKYIMDELLNEQERDKDKDKYYMSIIRCVVSVGQGPDLIIALCHLIQRLAVDKLHIVGDIYDRGPGAHLVLDSLMDYHDVDIQFGNHDVLWLGAAAGSLPCIATAIRISLRYMNLETLETGYGINLLPLARMASSVYNNDPCERFHPKTKGEKMYPTPAKTDIKVLVPDDSSDKEEEISKDDQKVLRMSDVELVSKMQKAIAIIQFKVEGQIIEKRPIYKMGDRNLLHRINFPKDSEKTDPTKPLTITLPDGSTHELLDSNFPTIDPSDPYALTAVERDVLMHLQYAFTHSATLQKHCKFLMDKGSLYKCYNGALLFHGCVPLDADGKLSEVTIPHISDITGKEEAITLKGKALYDLLDQQLRDGFFLHGNEGMGVAELAAVAPSSCLTAQSFVAAPPTPIFECKVDFALEDEETDDTLFGDSSESSDNSRADEILGNRKSLGQDCFWMLWCFHKSPLFGRNKMATFESYFIADKTVAKEIPDPFFSFRDDKEVVTGIINNFDVKPMGGVRFVVCGHTPVKVKKGEQPVKADGKMLCIDGGFSSAYHKTTGIAGFTLVCDSHELFLCQHKPFTSKALAITDDVDMTSRLVRVTEFKERMRVRHTDDGHRLAKRVSDLKRLLIAYQNGTLKPMGKGKKKVLMKFSSHLGKNF</sequence>
<evidence type="ECO:0000313" key="5">
    <source>
        <dbReference type="Proteomes" id="UP001057375"/>
    </source>
</evidence>
<proteinExistence type="inferred from homology"/>
<gene>
    <name evidence="4" type="ORF">ADUPG1_009714</name>
</gene>